<accession>A0A2U9CEX4</accession>
<gene>
    <name evidence="1" type="ORF">SMAX5B_016806</name>
</gene>
<dbReference type="EMBL" id="CP026257">
    <property type="protein sequence ID" value="AWP14249.1"/>
    <property type="molecule type" value="Genomic_DNA"/>
</dbReference>
<proteinExistence type="predicted"/>
<evidence type="ECO:0000313" key="1">
    <source>
        <dbReference type="EMBL" id="AWP14249.1"/>
    </source>
</evidence>
<evidence type="ECO:0000313" key="2">
    <source>
        <dbReference type="Proteomes" id="UP000246464"/>
    </source>
</evidence>
<dbReference type="AlphaFoldDB" id="A0A2U9CEX4"/>
<reference evidence="1 2" key="1">
    <citation type="submission" date="2017-12" db="EMBL/GenBank/DDBJ databases">
        <title>Integrating genomic resources of turbot (Scophthalmus maximus) in depth evaluation of genetic and physical mapping variation across individuals.</title>
        <authorList>
            <person name="Martinez P."/>
        </authorList>
    </citation>
    <scope>NUCLEOTIDE SEQUENCE [LARGE SCALE GENOMIC DNA]</scope>
</reference>
<sequence length="86" mass="9789">MRIYACRMRIYACPRQSGRSGVEHRRKPVDTFKWNLETSCLICTSTRGGAALKLFMKTLAPGDLTMTRHEQLVVNTSQEEARQAKS</sequence>
<keyword evidence="2" id="KW-1185">Reference proteome</keyword>
<organism evidence="1 2">
    <name type="scientific">Scophthalmus maximus</name>
    <name type="common">Turbot</name>
    <name type="synonym">Psetta maxima</name>
    <dbReference type="NCBI Taxonomy" id="52904"/>
    <lineage>
        <taxon>Eukaryota</taxon>
        <taxon>Metazoa</taxon>
        <taxon>Chordata</taxon>
        <taxon>Craniata</taxon>
        <taxon>Vertebrata</taxon>
        <taxon>Euteleostomi</taxon>
        <taxon>Actinopterygii</taxon>
        <taxon>Neopterygii</taxon>
        <taxon>Teleostei</taxon>
        <taxon>Neoteleostei</taxon>
        <taxon>Acanthomorphata</taxon>
        <taxon>Carangaria</taxon>
        <taxon>Pleuronectiformes</taxon>
        <taxon>Pleuronectoidei</taxon>
        <taxon>Scophthalmidae</taxon>
        <taxon>Scophthalmus</taxon>
    </lineage>
</organism>
<dbReference type="Proteomes" id="UP000246464">
    <property type="component" value="Chromosome 15"/>
</dbReference>
<name>A0A2U9CEX4_SCOMX</name>
<protein>
    <submittedName>
        <fullName evidence="1">Uncharacterized protein</fullName>
    </submittedName>
</protein>